<dbReference type="SMART" id="SM00354">
    <property type="entry name" value="HTH_LACI"/>
    <property type="match status" value="1"/>
</dbReference>
<proteinExistence type="predicted"/>
<keyword evidence="6" id="KW-1185">Reference proteome</keyword>
<dbReference type="Gene3D" id="1.10.260.40">
    <property type="entry name" value="lambda repressor-like DNA-binding domains"/>
    <property type="match status" value="1"/>
</dbReference>
<evidence type="ECO:0000313" key="6">
    <source>
        <dbReference type="Proteomes" id="UP001139534"/>
    </source>
</evidence>
<dbReference type="EMBL" id="JALPRK010000016">
    <property type="protein sequence ID" value="MCK8488722.1"/>
    <property type="molecule type" value="Genomic_DNA"/>
</dbReference>
<accession>A0A9X1Y7M8</accession>
<evidence type="ECO:0000256" key="1">
    <source>
        <dbReference type="ARBA" id="ARBA00023015"/>
    </source>
</evidence>
<dbReference type="RefSeq" id="WP_248552784.1">
    <property type="nucleotide sequence ID" value="NZ_JALPRK010000016.1"/>
</dbReference>
<reference evidence="5" key="1">
    <citation type="submission" date="2022-04" db="EMBL/GenBank/DDBJ databases">
        <authorList>
            <person name="Seo M.-J."/>
        </authorList>
    </citation>
    <scope>NUCLEOTIDE SEQUENCE</scope>
    <source>
        <strain evidence="5">MBLB2552</strain>
    </source>
</reference>
<evidence type="ECO:0000256" key="2">
    <source>
        <dbReference type="ARBA" id="ARBA00023125"/>
    </source>
</evidence>
<dbReference type="PROSITE" id="PS00356">
    <property type="entry name" value="HTH_LACI_1"/>
    <property type="match status" value="1"/>
</dbReference>
<evidence type="ECO:0000259" key="4">
    <source>
        <dbReference type="PROSITE" id="PS50932"/>
    </source>
</evidence>
<keyword evidence="1" id="KW-0805">Transcription regulation</keyword>
<evidence type="ECO:0000256" key="3">
    <source>
        <dbReference type="ARBA" id="ARBA00023163"/>
    </source>
</evidence>
<keyword evidence="3" id="KW-0804">Transcription</keyword>
<sequence>MNTIKEIAALAKVSPATVSNVLNNRNDQVSSETREKILEIIRETNFKPNRIAKSLRVNRTHTIGVIAEDITVFNTPSIINGINAFSEQNNYRIILNDLGLNEKMGHNFSEITRFKKTIDGSLAALLSFQVDGIIYVGLHPRDVTGVLPLVDKPVLYVGCYAENQISVNYDDKSAFYKATKTLIDLGHDRIALIAGPSDSLAAESRLAGYKAALENQDMLYRDEFVVTGDWGFESGHKLGKLLVDSDKLPTAILAMNDLMAIGAVNAIQASGLKVPDDISVIGFDNREFCQYTKPSLTTVQLPLYEMGYMAASTLIALVDNEDINRGIELPCDLIARDSAGLHHDYKYN</sequence>
<protein>
    <submittedName>
        <fullName evidence="5">LacI family transcriptional regulator</fullName>
    </submittedName>
</protein>
<dbReference type="PROSITE" id="PS50932">
    <property type="entry name" value="HTH_LACI_2"/>
    <property type="match status" value="1"/>
</dbReference>
<dbReference type="Proteomes" id="UP001139534">
    <property type="component" value="Unassembled WGS sequence"/>
</dbReference>
<dbReference type="Gene3D" id="3.40.50.2300">
    <property type="match status" value="2"/>
</dbReference>
<name>A0A9X1Y7M8_9BACL</name>
<dbReference type="SUPFAM" id="SSF47413">
    <property type="entry name" value="lambda repressor-like DNA-binding domains"/>
    <property type="match status" value="1"/>
</dbReference>
<dbReference type="InterPro" id="IPR028082">
    <property type="entry name" value="Peripla_BP_I"/>
</dbReference>
<dbReference type="InterPro" id="IPR000843">
    <property type="entry name" value="HTH_LacI"/>
</dbReference>
<gene>
    <name evidence="5" type="ORF">M0651_16210</name>
</gene>
<dbReference type="CDD" id="cd01392">
    <property type="entry name" value="HTH_LacI"/>
    <property type="match status" value="1"/>
</dbReference>
<keyword evidence="2" id="KW-0238">DNA-binding</keyword>
<dbReference type="GO" id="GO:0000976">
    <property type="term" value="F:transcription cis-regulatory region binding"/>
    <property type="evidence" value="ECO:0007669"/>
    <property type="project" value="TreeGrafter"/>
</dbReference>
<dbReference type="Pfam" id="PF00356">
    <property type="entry name" value="LacI"/>
    <property type="match status" value="1"/>
</dbReference>
<dbReference type="InterPro" id="IPR010982">
    <property type="entry name" value="Lambda_DNA-bd_dom_sf"/>
</dbReference>
<dbReference type="PANTHER" id="PTHR30146:SF109">
    <property type="entry name" value="HTH-TYPE TRANSCRIPTIONAL REGULATOR GALS"/>
    <property type="match status" value="1"/>
</dbReference>
<feature type="domain" description="HTH lacI-type" evidence="4">
    <location>
        <begin position="3"/>
        <end position="57"/>
    </location>
</feature>
<dbReference type="CDD" id="cd06288">
    <property type="entry name" value="PBP1_sucrose_transcription_regulator"/>
    <property type="match status" value="1"/>
</dbReference>
<dbReference type="SUPFAM" id="SSF53822">
    <property type="entry name" value="Periplasmic binding protein-like I"/>
    <property type="match status" value="1"/>
</dbReference>
<organism evidence="5 6">
    <name type="scientific">Paenibacillus mellifer</name>
    <dbReference type="NCBI Taxonomy" id="2937794"/>
    <lineage>
        <taxon>Bacteria</taxon>
        <taxon>Bacillati</taxon>
        <taxon>Bacillota</taxon>
        <taxon>Bacilli</taxon>
        <taxon>Bacillales</taxon>
        <taxon>Paenibacillaceae</taxon>
        <taxon>Paenibacillus</taxon>
    </lineage>
</organism>
<dbReference type="InterPro" id="IPR046335">
    <property type="entry name" value="LacI/GalR-like_sensor"/>
</dbReference>
<comment type="caution">
    <text evidence="5">The sequence shown here is derived from an EMBL/GenBank/DDBJ whole genome shotgun (WGS) entry which is preliminary data.</text>
</comment>
<evidence type="ECO:0000313" key="5">
    <source>
        <dbReference type="EMBL" id="MCK8488722.1"/>
    </source>
</evidence>
<dbReference type="AlphaFoldDB" id="A0A9X1Y7M8"/>
<dbReference type="GO" id="GO:0003700">
    <property type="term" value="F:DNA-binding transcription factor activity"/>
    <property type="evidence" value="ECO:0007669"/>
    <property type="project" value="TreeGrafter"/>
</dbReference>
<dbReference type="PANTHER" id="PTHR30146">
    <property type="entry name" value="LACI-RELATED TRANSCRIPTIONAL REPRESSOR"/>
    <property type="match status" value="1"/>
</dbReference>
<dbReference type="Pfam" id="PF13377">
    <property type="entry name" value="Peripla_BP_3"/>
    <property type="match status" value="1"/>
</dbReference>